<dbReference type="STRING" id="1555112.LIP_1845"/>
<feature type="region of interest" description="Disordered" evidence="2">
    <location>
        <begin position="1"/>
        <end position="22"/>
    </location>
</feature>
<sequence>MPFDPGPTDAAAGGTGTTCQLFVPPPSERWLETLADLPRWTAGRLPLQAWRVPPFPPPAPRLPGVRVRLDRIRLEYRENPLFVFRLRWRADLAREETLVLMADAEGQWVEPAVPVPAAAGPSPAPGARGQTYGLHRLLERALEALPRWAEEPGRSFRRGVHERRQLEEQRLEAYYRGLEDEAAEPLRAMLLQLEGLRARLLLPGASTRGVPAEVEERLRALREDLAEARARLVRERRRRMAEVAERYRVRLEAEPVGAALLWTPHLVLQLTVRPERGRGEAEPLELEAAWNLAQRRWSGLACQECGREVDRLLLCRCPRLLCPGCASPCACGTAFCPRCAAGSCAACGRPTCAACGSAMPAGPSDSAAPGRAVPARACPDCAALSDELLPSLDPIVPASGLTRPRATPGGR</sequence>
<accession>A0A0K2SKQ7</accession>
<feature type="coiled-coil region" evidence="1">
    <location>
        <begin position="211"/>
        <end position="238"/>
    </location>
</feature>
<organism evidence="3 4">
    <name type="scientific">Limnochorda pilosa</name>
    <dbReference type="NCBI Taxonomy" id="1555112"/>
    <lineage>
        <taxon>Bacteria</taxon>
        <taxon>Bacillati</taxon>
        <taxon>Bacillota</taxon>
        <taxon>Limnochordia</taxon>
        <taxon>Limnochordales</taxon>
        <taxon>Limnochordaceae</taxon>
        <taxon>Limnochorda</taxon>
    </lineage>
</organism>
<gene>
    <name evidence="3" type="ORF">LIP_1845</name>
</gene>
<evidence type="ECO:0000313" key="3">
    <source>
        <dbReference type="EMBL" id="BAS27688.1"/>
    </source>
</evidence>
<reference evidence="4" key="2">
    <citation type="journal article" date="2016" name="Int. J. Syst. Evol. Microbiol.">
        <title>Complete genome sequence and cell structure of Limnochorda pilosa, a Gram-negative spore-former within the phylum Firmicutes.</title>
        <authorList>
            <person name="Watanabe M."/>
            <person name="Kojima H."/>
            <person name="Fukui M."/>
        </authorList>
    </citation>
    <scope>NUCLEOTIDE SEQUENCE [LARGE SCALE GENOMIC DNA]</scope>
    <source>
        <strain evidence="4">HC45</strain>
    </source>
</reference>
<proteinExistence type="predicted"/>
<name>A0A0K2SKQ7_LIMPI</name>
<reference evidence="4" key="1">
    <citation type="submission" date="2015-07" db="EMBL/GenBank/DDBJ databases">
        <title>Complete genome sequence and phylogenetic analysis of Limnochorda pilosa.</title>
        <authorList>
            <person name="Watanabe M."/>
            <person name="Kojima H."/>
            <person name="Fukui M."/>
        </authorList>
    </citation>
    <scope>NUCLEOTIDE SEQUENCE [LARGE SCALE GENOMIC DNA]</scope>
    <source>
        <strain evidence="4">HC45</strain>
    </source>
</reference>
<evidence type="ECO:0000313" key="4">
    <source>
        <dbReference type="Proteomes" id="UP000065807"/>
    </source>
</evidence>
<dbReference type="EMBL" id="AP014924">
    <property type="protein sequence ID" value="BAS27688.1"/>
    <property type="molecule type" value="Genomic_DNA"/>
</dbReference>
<keyword evidence="4" id="KW-1185">Reference proteome</keyword>
<dbReference type="Proteomes" id="UP000065807">
    <property type="component" value="Chromosome"/>
</dbReference>
<evidence type="ECO:0000256" key="2">
    <source>
        <dbReference type="SAM" id="MobiDB-lite"/>
    </source>
</evidence>
<protein>
    <submittedName>
        <fullName evidence="3">Uncharacterized protein</fullName>
    </submittedName>
</protein>
<evidence type="ECO:0000256" key="1">
    <source>
        <dbReference type="SAM" id="Coils"/>
    </source>
</evidence>
<feature type="compositionally biased region" description="Low complexity" evidence="2">
    <location>
        <begin position="1"/>
        <end position="12"/>
    </location>
</feature>
<dbReference type="AlphaFoldDB" id="A0A0K2SKQ7"/>
<dbReference type="KEGG" id="lpil:LIP_1845"/>
<keyword evidence="1" id="KW-0175">Coiled coil</keyword>